<feature type="region of interest" description="Disordered" evidence="1">
    <location>
        <begin position="1"/>
        <end position="23"/>
    </location>
</feature>
<protein>
    <submittedName>
        <fullName evidence="3">Uncharacterized protein</fullName>
    </submittedName>
</protein>
<keyword evidence="2" id="KW-0812">Transmembrane</keyword>
<proteinExistence type="predicted"/>
<comment type="caution">
    <text evidence="3">The sequence shown here is derived from an EMBL/GenBank/DDBJ whole genome shotgun (WGS) entry which is preliminary data.</text>
</comment>
<reference evidence="3 4" key="1">
    <citation type="submission" date="2018-05" db="EMBL/GenBank/DDBJ databases">
        <title>Evolution of GPA BGCs.</title>
        <authorList>
            <person name="Waglechner N."/>
            <person name="Wright G.D."/>
        </authorList>
    </citation>
    <scope>NUCLEOTIDE SEQUENCE [LARGE SCALE GENOMIC DNA]</scope>
    <source>
        <strain evidence="3 4">A82846</strain>
    </source>
</reference>
<gene>
    <name evidence="3" type="ORF">DMH04_30980</name>
</gene>
<evidence type="ECO:0000313" key="4">
    <source>
        <dbReference type="Proteomes" id="UP000287547"/>
    </source>
</evidence>
<evidence type="ECO:0000313" key="3">
    <source>
        <dbReference type="EMBL" id="RSM80021.1"/>
    </source>
</evidence>
<dbReference type="RefSeq" id="WP_125727758.1">
    <property type="nucleotide sequence ID" value="NZ_QHKI01000031.1"/>
</dbReference>
<dbReference type="Proteomes" id="UP000287547">
    <property type="component" value="Unassembled WGS sequence"/>
</dbReference>
<keyword evidence="2" id="KW-1133">Transmembrane helix</keyword>
<evidence type="ECO:0000256" key="1">
    <source>
        <dbReference type="SAM" id="MobiDB-lite"/>
    </source>
</evidence>
<accession>A0A428Z2S6</accession>
<keyword evidence="2" id="KW-0472">Membrane</keyword>
<feature type="transmembrane region" description="Helical" evidence="2">
    <location>
        <begin position="130"/>
        <end position="149"/>
    </location>
</feature>
<evidence type="ECO:0000256" key="2">
    <source>
        <dbReference type="SAM" id="Phobius"/>
    </source>
</evidence>
<dbReference type="OrthoDB" id="9838675at2"/>
<feature type="transmembrane region" description="Helical" evidence="2">
    <location>
        <begin position="67"/>
        <end position="85"/>
    </location>
</feature>
<name>A0A428Z2S6_KIBAR</name>
<dbReference type="AlphaFoldDB" id="A0A428Z2S6"/>
<sequence>MSAIAPQVRGNDTTRVTVPEQHGQDQIRDGMQLTAVYYGGNPVLLELSSDTVLETEQHPRRSTFTSGYLAIGLLGMSVFAVQVGWHNGRRRSWWRRVDYEAPNGGLISAVLFFAGMAGMVTQSAVGASRWPAVVVSLAVAGVLGGLLLLKKRRKSPAEPGISS</sequence>
<organism evidence="3 4">
    <name type="scientific">Kibdelosporangium aridum</name>
    <dbReference type="NCBI Taxonomy" id="2030"/>
    <lineage>
        <taxon>Bacteria</taxon>
        <taxon>Bacillati</taxon>
        <taxon>Actinomycetota</taxon>
        <taxon>Actinomycetes</taxon>
        <taxon>Pseudonocardiales</taxon>
        <taxon>Pseudonocardiaceae</taxon>
        <taxon>Kibdelosporangium</taxon>
    </lineage>
</organism>
<feature type="transmembrane region" description="Helical" evidence="2">
    <location>
        <begin position="106"/>
        <end position="124"/>
    </location>
</feature>
<dbReference type="EMBL" id="QHKI01000031">
    <property type="protein sequence ID" value="RSM80021.1"/>
    <property type="molecule type" value="Genomic_DNA"/>
</dbReference>